<evidence type="ECO:0000313" key="2">
    <source>
        <dbReference type="EMBL" id="KAK3729985.1"/>
    </source>
</evidence>
<feature type="region of interest" description="Disordered" evidence="1">
    <location>
        <begin position="1"/>
        <end position="25"/>
    </location>
</feature>
<protein>
    <submittedName>
        <fullName evidence="2">Uncharacterized protein</fullName>
    </submittedName>
</protein>
<dbReference type="Proteomes" id="UP001283361">
    <property type="component" value="Unassembled WGS sequence"/>
</dbReference>
<sequence>MCGPTAFLTSPSQSGGRPVAESPRPQWYRVTDSILEARSRWETFGVGQSSQTLSRSDRAAGKQKQVMWEQKKNIWL</sequence>
<evidence type="ECO:0000256" key="1">
    <source>
        <dbReference type="SAM" id="MobiDB-lite"/>
    </source>
</evidence>
<organism evidence="2 3">
    <name type="scientific">Elysia crispata</name>
    <name type="common">lettuce slug</name>
    <dbReference type="NCBI Taxonomy" id="231223"/>
    <lineage>
        <taxon>Eukaryota</taxon>
        <taxon>Metazoa</taxon>
        <taxon>Spiralia</taxon>
        <taxon>Lophotrochozoa</taxon>
        <taxon>Mollusca</taxon>
        <taxon>Gastropoda</taxon>
        <taxon>Heterobranchia</taxon>
        <taxon>Euthyneura</taxon>
        <taxon>Panpulmonata</taxon>
        <taxon>Sacoglossa</taxon>
        <taxon>Placobranchoidea</taxon>
        <taxon>Plakobranchidae</taxon>
        <taxon>Elysia</taxon>
    </lineage>
</organism>
<accession>A0AAE0Y2F0</accession>
<gene>
    <name evidence="2" type="ORF">RRG08_051955</name>
</gene>
<comment type="caution">
    <text evidence="2">The sequence shown here is derived from an EMBL/GenBank/DDBJ whole genome shotgun (WGS) entry which is preliminary data.</text>
</comment>
<keyword evidence="3" id="KW-1185">Reference proteome</keyword>
<proteinExistence type="predicted"/>
<dbReference type="EMBL" id="JAWDGP010007099">
    <property type="protein sequence ID" value="KAK3729985.1"/>
    <property type="molecule type" value="Genomic_DNA"/>
</dbReference>
<name>A0AAE0Y2F0_9GAST</name>
<reference evidence="2" key="1">
    <citation type="journal article" date="2023" name="G3 (Bethesda)">
        <title>A reference genome for the long-term kleptoplast-retaining sea slug Elysia crispata morphotype clarki.</title>
        <authorList>
            <person name="Eastman K.E."/>
            <person name="Pendleton A.L."/>
            <person name="Shaikh M.A."/>
            <person name="Suttiyut T."/>
            <person name="Ogas R."/>
            <person name="Tomko P."/>
            <person name="Gavelis G."/>
            <person name="Widhalm J.R."/>
            <person name="Wisecaver J.H."/>
        </authorList>
    </citation>
    <scope>NUCLEOTIDE SEQUENCE</scope>
    <source>
        <strain evidence="2">ECLA1</strain>
    </source>
</reference>
<evidence type="ECO:0000313" key="3">
    <source>
        <dbReference type="Proteomes" id="UP001283361"/>
    </source>
</evidence>
<dbReference type="AlphaFoldDB" id="A0AAE0Y2F0"/>